<dbReference type="GeneTree" id="ENSGT01030000239935"/>
<reference evidence="1 2" key="1">
    <citation type="submission" date="2013-03" db="EMBL/GenBank/DDBJ databases">
        <authorList>
            <person name="Warren W."/>
            <person name="Wilson R.K."/>
        </authorList>
    </citation>
    <scope>NUCLEOTIDE SEQUENCE</scope>
</reference>
<evidence type="ECO:0000313" key="1">
    <source>
        <dbReference type="Ensembl" id="ENSMFAP00000059888.1"/>
    </source>
</evidence>
<name>A0A7N9DAR7_MACFA</name>
<dbReference type="Ensembl" id="ENSMFAT00000082687.1">
    <property type="protein sequence ID" value="ENSMFAP00000059888.1"/>
    <property type="gene ID" value="ENSMFAG00000051756.1"/>
</dbReference>
<accession>A0A7N9DAR7</accession>
<dbReference type="AlphaFoldDB" id="A0A7N9DAR7"/>
<protein>
    <submittedName>
        <fullName evidence="1">Uncharacterized protein</fullName>
    </submittedName>
</protein>
<organism evidence="1 2">
    <name type="scientific">Macaca fascicularis</name>
    <name type="common">Crab-eating macaque</name>
    <name type="synonym">Cynomolgus monkey</name>
    <dbReference type="NCBI Taxonomy" id="9541"/>
    <lineage>
        <taxon>Eukaryota</taxon>
        <taxon>Metazoa</taxon>
        <taxon>Chordata</taxon>
        <taxon>Craniata</taxon>
        <taxon>Vertebrata</taxon>
        <taxon>Euteleostomi</taxon>
        <taxon>Mammalia</taxon>
        <taxon>Eutheria</taxon>
        <taxon>Euarchontoglires</taxon>
        <taxon>Primates</taxon>
        <taxon>Haplorrhini</taxon>
        <taxon>Catarrhini</taxon>
        <taxon>Cercopithecidae</taxon>
        <taxon>Cercopithecinae</taxon>
        <taxon>Macaca</taxon>
    </lineage>
</organism>
<reference evidence="1" key="3">
    <citation type="submission" date="2025-09" db="UniProtKB">
        <authorList>
            <consortium name="Ensembl"/>
        </authorList>
    </citation>
    <scope>IDENTIFICATION</scope>
</reference>
<evidence type="ECO:0000313" key="2">
    <source>
        <dbReference type="Proteomes" id="UP000233100"/>
    </source>
</evidence>
<proteinExistence type="predicted"/>
<keyword evidence="2" id="KW-1185">Reference proteome</keyword>
<sequence length="64" mass="6987">WRLSTGLFSPRNKLQCLSSCLINKAGSGVHVQNVQVCYTGIHVPWWFAAPINPSSTINISSTSI</sequence>
<reference evidence="1" key="2">
    <citation type="submission" date="2025-08" db="UniProtKB">
        <authorList>
            <consortium name="Ensembl"/>
        </authorList>
    </citation>
    <scope>IDENTIFICATION</scope>
</reference>
<dbReference type="Proteomes" id="UP000233100">
    <property type="component" value="Chromosome 5"/>
</dbReference>